<organism evidence="4">
    <name type="scientific">Medioppia subpectinata</name>
    <dbReference type="NCBI Taxonomy" id="1979941"/>
    <lineage>
        <taxon>Eukaryota</taxon>
        <taxon>Metazoa</taxon>
        <taxon>Ecdysozoa</taxon>
        <taxon>Arthropoda</taxon>
        <taxon>Chelicerata</taxon>
        <taxon>Arachnida</taxon>
        <taxon>Acari</taxon>
        <taxon>Acariformes</taxon>
        <taxon>Sarcoptiformes</taxon>
        <taxon>Oribatida</taxon>
        <taxon>Brachypylina</taxon>
        <taxon>Oppioidea</taxon>
        <taxon>Oppiidae</taxon>
        <taxon>Medioppia</taxon>
    </lineage>
</organism>
<proteinExistence type="predicted"/>
<dbReference type="Proteomes" id="UP000759131">
    <property type="component" value="Unassembled WGS sequence"/>
</dbReference>
<dbReference type="GO" id="GO:0140664">
    <property type="term" value="F:ATP-dependent DNA damage sensor activity"/>
    <property type="evidence" value="ECO:0007669"/>
    <property type="project" value="InterPro"/>
</dbReference>
<dbReference type="Pfam" id="PF08423">
    <property type="entry name" value="Rad51"/>
    <property type="match status" value="1"/>
</dbReference>
<dbReference type="SUPFAM" id="SSF52540">
    <property type="entry name" value="P-loop containing nucleoside triphosphate hydrolases"/>
    <property type="match status" value="1"/>
</dbReference>
<dbReference type="GO" id="GO:0005524">
    <property type="term" value="F:ATP binding"/>
    <property type="evidence" value="ECO:0007669"/>
    <property type="project" value="UniProtKB-KW"/>
</dbReference>
<dbReference type="GO" id="GO:0000730">
    <property type="term" value="P:DNA recombinase assembly"/>
    <property type="evidence" value="ECO:0007669"/>
    <property type="project" value="TreeGrafter"/>
</dbReference>
<dbReference type="InterPro" id="IPR016467">
    <property type="entry name" value="DNA_recomb/repair_RecA-like"/>
</dbReference>
<keyword evidence="1" id="KW-0547">Nucleotide-binding</keyword>
<accession>A0A7R9KBW0</accession>
<keyword evidence="5" id="KW-1185">Reference proteome</keyword>
<protein>
    <recommendedName>
        <fullName evidence="3">RecA family profile 1 domain-containing protein</fullName>
    </recommendedName>
</protein>
<dbReference type="PIRSF" id="PIRSF005856">
    <property type="entry name" value="Rad51"/>
    <property type="match status" value="1"/>
</dbReference>
<dbReference type="Gene3D" id="3.40.50.300">
    <property type="entry name" value="P-loop containing nucleotide triphosphate hydrolases"/>
    <property type="match status" value="1"/>
</dbReference>
<dbReference type="InterPro" id="IPR027417">
    <property type="entry name" value="P-loop_NTPase"/>
</dbReference>
<dbReference type="AlphaFoldDB" id="A0A7R9KBW0"/>
<reference evidence="4" key="1">
    <citation type="submission" date="2020-11" db="EMBL/GenBank/DDBJ databases">
        <authorList>
            <person name="Tran Van P."/>
        </authorList>
    </citation>
    <scope>NUCLEOTIDE SEQUENCE</scope>
</reference>
<evidence type="ECO:0000256" key="2">
    <source>
        <dbReference type="ARBA" id="ARBA00022840"/>
    </source>
</evidence>
<dbReference type="GO" id="GO:0042148">
    <property type="term" value="P:DNA strand invasion"/>
    <property type="evidence" value="ECO:0007669"/>
    <property type="project" value="TreeGrafter"/>
</dbReference>
<evidence type="ECO:0000259" key="3">
    <source>
        <dbReference type="PROSITE" id="PS50162"/>
    </source>
</evidence>
<dbReference type="OrthoDB" id="5957327at2759"/>
<dbReference type="PANTHER" id="PTHR22942">
    <property type="entry name" value="RECA/RAD51/RADA DNA STRAND-PAIRING FAMILY MEMBER"/>
    <property type="match status" value="1"/>
</dbReference>
<evidence type="ECO:0000313" key="4">
    <source>
        <dbReference type="EMBL" id="CAD7620091.1"/>
    </source>
</evidence>
<dbReference type="GO" id="GO:0003697">
    <property type="term" value="F:single-stranded DNA binding"/>
    <property type="evidence" value="ECO:0007669"/>
    <property type="project" value="TreeGrafter"/>
</dbReference>
<dbReference type="GO" id="GO:0000150">
    <property type="term" value="F:DNA strand exchange activity"/>
    <property type="evidence" value="ECO:0007669"/>
    <property type="project" value="TreeGrafter"/>
</dbReference>
<sequence>MDQMNSVFSRRLLSSFNISDELINKLFAKGLTLKSQIQWLSDSKLRSMCGLSESEMDVINKVVRHSHKTAINAMTIQEMLRTRYPPLKSPSFSLDRALGGGLQVSQITQFCGEGGVGKTQICMQYCINVQLPQRMGGLSGQALYIDTEANLRPQRLASMAQFYLNCDQQLRETHSVESMQSAVHVFTCNTTAKDLVELIVTRVEPFIEHNPQIRLVVVDSIAHLFRYDYNGSNDQKDYELCQIGHKLKQIAHTKKVAVVIANQVSFSFKENKNVPSLGRIWQAFCSTSFMIRRMSIDSTRIGSTIKSVNFDNSRKFYVKLTENGVQEALSLPGYD</sequence>
<evidence type="ECO:0000256" key="1">
    <source>
        <dbReference type="ARBA" id="ARBA00022741"/>
    </source>
</evidence>
<dbReference type="PROSITE" id="PS50162">
    <property type="entry name" value="RECA_2"/>
    <property type="match status" value="1"/>
</dbReference>
<evidence type="ECO:0000313" key="5">
    <source>
        <dbReference type="Proteomes" id="UP000759131"/>
    </source>
</evidence>
<dbReference type="InterPro" id="IPR013632">
    <property type="entry name" value="Rad51_C"/>
</dbReference>
<gene>
    <name evidence="4" type="ORF">OSB1V03_LOCUS587</name>
</gene>
<dbReference type="EMBL" id="OC854699">
    <property type="protein sequence ID" value="CAD7620091.1"/>
    <property type="molecule type" value="Genomic_DNA"/>
</dbReference>
<dbReference type="GO" id="GO:0006312">
    <property type="term" value="P:mitotic recombination"/>
    <property type="evidence" value="ECO:0007669"/>
    <property type="project" value="TreeGrafter"/>
</dbReference>
<feature type="domain" description="RecA family profile 1" evidence="3">
    <location>
        <begin position="83"/>
        <end position="264"/>
    </location>
</feature>
<keyword evidence="2" id="KW-0067">ATP-binding</keyword>
<name>A0A7R9KBW0_9ACAR</name>
<dbReference type="EMBL" id="CAJPIZ010000124">
    <property type="protein sequence ID" value="CAG2100521.1"/>
    <property type="molecule type" value="Genomic_DNA"/>
</dbReference>
<dbReference type="PANTHER" id="PTHR22942:SF66">
    <property type="entry name" value="RE19845P"/>
    <property type="match status" value="1"/>
</dbReference>
<dbReference type="GO" id="GO:0003690">
    <property type="term" value="F:double-stranded DNA binding"/>
    <property type="evidence" value="ECO:0007669"/>
    <property type="project" value="TreeGrafter"/>
</dbReference>
<dbReference type="InterPro" id="IPR020588">
    <property type="entry name" value="RecA_ATP-bd"/>
</dbReference>